<dbReference type="EMBL" id="JAEPWM010000006">
    <property type="protein sequence ID" value="MBK6007569.1"/>
    <property type="molecule type" value="Genomic_DNA"/>
</dbReference>
<keyword evidence="1" id="KW-1133">Transmembrane helix</keyword>
<organism evidence="2 3">
    <name type="scientific">Ramlibacter ginsenosidimutans</name>
    <dbReference type="NCBI Taxonomy" id="502333"/>
    <lineage>
        <taxon>Bacteria</taxon>
        <taxon>Pseudomonadati</taxon>
        <taxon>Pseudomonadota</taxon>
        <taxon>Betaproteobacteria</taxon>
        <taxon>Burkholderiales</taxon>
        <taxon>Comamonadaceae</taxon>
        <taxon>Ramlibacter</taxon>
    </lineage>
</organism>
<dbReference type="RefSeq" id="WP_201173304.1">
    <property type="nucleotide sequence ID" value="NZ_JAEPWM010000006.1"/>
</dbReference>
<evidence type="ECO:0000313" key="3">
    <source>
        <dbReference type="Proteomes" id="UP000630528"/>
    </source>
</evidence>
<feature type="transmembrane region" description="Helical" evidence="1">
    <location>
        <begin position="140"/>
        <end position="160"/>
    </location>
</feature>
<evidence type="ECO:0000313" key="2">
    <source>
        <dbReference type="EMBL" id="MBK6007569.1"/>
    </source>
</evidence>
<feature type="transmembrane region" description="Helical" evidence="1">
    <location>
        <begin position="62"/>
        <end position="80"/>
    </location>
</feature>
<reference evidence="2" key="2">
    <citation type="submission" date="2021-01" db="EMBL/GenBank/DDBJ databases">
        <authorList>
            <person name="Kang M."/>
        </authorList>
    </citation>
    <scope>NUCLEOTIDE SEQUENCE</scope>
    <source>
        <strain evidence="2">KACC 17527</strain>
    </source>
</reference>
<proteinExistence type="predicted"/>
<dbReference type="Proteomes" id="UP000630528">
    <property type="component" value="Unassembled WGS sequence"/>
</dbReference>
<name>A0A934TUB2_9BURK</name>
<gene>
    <name evidence="2" type="ORF">JJB11_15830</name>
</gene>
<dbReference type="AlphaFoldDB" id="A0A934TUB2"/>
<comment type="caution">
    <text evidence="2">The sequence shown here is derived from an EMBL/GenBank/DDBJ whole genome shotgun (WGS) entry which is preliminary data.</text>
</comment>
<evidence type="ECO:0008006" key="4">
    <source>
        <dbReference type="Google" id="ProtNLM"/>
    </source>
</evidence>
<protein>
    <recommendedName>
        <fullName evidence="4">Transmembrane protein</fullName>
    </recommendedName>
</protein>
<keyword evidence="1" id="KW-0812">Transmembrane</keyword>
<accession>A0A934TUB2</accession>
<feature type="transmembrane region" description="Helical" evidence="1">
    <location>
        <begin position="37"/>
        <end position="56"/>
    </location>
</feature>
<feature type="transmembrane region" description="Helical" evidence="1">
    <location>
        <begin position="12"/>
        <end position="30"/>
    </location>
</feature>
<keyword evidence="1" id="KW-0472">Membrane</keyword>
<feature type="transmembrane region" description="Helical" evidence="1">
    <location>
        <begin position="166"/>
        <end position="188"/>
    </location>
</feature>
<evidence type="ECO:0000256" key="1">
    <source>
        <dbReference type="SAM" id="Phobius"/>
    </source>
</evidence>
<keyword evidence="3" id="KW-1185">Reference proteome</keyword>
<reference evidence="2" key="1">
    <citation type="journal article" date="2012" name="J. Microbiol. Biotechnol.">
        <title>Ramlibacter ginsenosidimutans sp. nov., with ginsenoside-converting activity.</title>
        <authorList>
            <person name="Wang L."/>
            <person name="An D.S."/>
            <person name="Kim S.G."/>
            <person name="Jin F.X."/>
            <person name="Kim S.C."/>
            <person name="Lee S.T."/>
            <person name="Im W.T."/>
        </authorList>
    </citation>
    <scope>NUCLEOTIDE SEQUENCE</scope>
    <source>
        <strain evidence="2">KACC 17527</strain>
    </source>
</reference>
<sequence>MAGGTPTTRARWLAAAVAAIAYAAISYTLMTRAQDSAWALLVVLGPLVLLATTAAWGNGQRLLAAMGLLAAVLLAVFAASGRGLPARWLYLAQHAGAHLALAAWFGSTLRKGAEPLVSALAKRVHGSLTKAMARYTRQVTLAWTLYFLAMVAASLALFAAGDFAHWSLLADVLTPVLTGAFFVGEYLVRYRLHPEFERVSLQQAIVAWRAHGVGGTRTDTRF</sequence>